<name>A0AAQ3L2G9_9LILI</name>
<dbReference type="AlphaFoldDB" id="A0AAQ3L2G9"/>
<protein>
    <recommendedName>
        <fullName evidence="2">Carboxypeptidase</fullName>
        <ecNumber evidence="2">3.4.16.-</ecNumber>
    </recommendedName>
</protein>
<keyword evidence="4" id="KW-1185">Reference proteome</keyword>
<dbReference type="GO" id="GO:0005773">
    <property type="term" value="C:vacuole"/>
    <property type="evidence" value="ECO:0007669"/>
    <property type="project" value="TreeGrafter"/>
</dbReference>
<dbReference type="Proteomes" id="UP001327560">
    <property type="component" value="Chromosome 8"/>
</dbReference>
<evidence type="ECO:0000256" key="1">
    <source>
        <dbReference type="ARBA" id="ARBA00009431"/>
    </source>
</evidence>
<reference evidence="3 4" key="1">
    <citation type="submission" date="2023-10" db="EMBL/GenBank/DDBJ databases">
        <title>Chromosome-scale genome assembly provides insights into flower coloration mechanisms of Canna indica.</title>
        <authorList>
            <person name="Li C."/>
        </authorList>
    </citation>
    <scope>NUCLEOTIDE SEQUENCE [LARGE SCALE GENOMIC DNA]</scope>
    <source>
        <tissue evidence="3">Flower</tissue>
    </source>
</reference>
<keyword evidence="2" id="KW-0645">Protease</keyword>
<evidence type="ECO:0000256" key="2">
    <source>
        <dbReference type="RuleBase" id="RU361156"/>
    </source>
</evidence>
<dbReference type="PRINTS" id="PR00724">
    <property type="entry name" value="CRBOXYPTASEC"/>
</dbReference>
<proteinExistence type="inferred from homology"/>
<gene>
    <name evidence="3" type="ORF">Cni_G26200</name>
</gene>
<dbReference type="InterPro" id="IPR001563">
    <property type="entry name" value="Peptidase_S10"/>
</dbReference>
<organism evidence="3 4">
    <name type="scientific">Canna indica</name>
    <name type="common">Indian-shot</name>
    <dbReference type="NCBI Taxonomy" id="4628"/>
    <lineage>
        <taxon>Eukaryota</taxon>
        <taxon>Viridiplantae</taxon>
        <taxon>Streptophyta</taxon>
        <taxon>Embryophyta</taxon>
        <taxon>Tracheophyta</taxon>
        <taxon>Spermatophyta</taxon>
        <taxon>Magnoliopsida</taxon>
        <taxon>Liliopsida</taxon>
        <taxon>Zingiberales</taxon>
        <taxon>Cannaceae</taxon>
        <taxon>Canna</taxon>
    </lineage>
</organism>
<dbReference type="InterPro" id="IPR029058">
    <property type="entry name" value="AB_hydrolase_fold"/>
</dbReference>
<evidence type="ECO:0000313" key="3">
    <source>
        <dbReference type="EMBL" id="WOL17408.1"/>
    </source>
</evidence>
<dbReference type="GO" id="GO:0006508">
    <property type="term" value="P:proteolysis"/>
    <property type="evidence" value="ECO:0007669"/>
    <property type="project" value="UniProtKB-KW"/>
</dbReference>
<dbReference type="Pfam" id="PF00450">
    <property type="entry name" value="Peptidase_S10"/>
    <property type="match status" value="2"/>
</dbReference>
<dbReference type="EC" id="3.4.16.-" evidence="2"/>
<dbReference type="PROSITE" id="PS00131">
    <property type="entry name" value="CARBOXYPEPT_SER_SER"/>
    <property type="match status" value="1"/>
</dbReference>
<keyword evidence="2" id="KW-0121">Carboxypeptidase</keyword>
<dbReference type="Gene3D" id="3.40.50.1820">
    <property type="entry name" value="alpha/beta hydrolase"/>
    <property type="match status" value="2"/>
</dbReference>
<dbReference type="InterPro" id="IPR018202">
    <property type="entry name" value="Ser_caboxypep_ser_AS"/>
</dbReference>
<sequence>MVILVPSFVRALTFIIVVVALTKGAWTERLPYSMEFDLVVDLLGQPLVKFRHYVGYVRINDNKSMFYWFYKAMEAPMEKPLLLWLNGANLLFLESPVGLGFSYSNKSSNLENQNDKTTAEDTYTFLINWFAKFPTFKLHELYIAGESYAGHYVPQLASLIHEKNNVATKNSYINFKGLMEMESGLPTDPMAYDPCAYSISDVYLIRLDVQKALHANVSKLPYSYSTCSCCNLDSGDVDAIMPMKSTRDSIMNMNLTEKTWDKWGGWKK</sequence>
<dbReference type="EMBL" id="CP136897">
    <property type="protein sequence ID" value="WOL17408.1"/>
    <property type="molecule type" value="Genomic_DNA"/>
</dbReference>
<keyword evidence="2" id="KW-0378">Hydrolase</keyword>
<dbReference type="SUPFAM" id="SSF53474">
    <property type="entry name" value="alpha/beta-Hydrolases"/>
    <property type="match status" value="1"/>
</dbReference>
<dbReference type="PANTHER" id="PTHR11802">
    <property type="entry name" value="SERINE PROTEASE FAMILY S10 SERINE CARBOXYPEPTIDASE"/>
    <property type="match status" value="1"/>
</dbReference>
<dbReference type="Gene3D" id="6.10.250.940">
    <property type="match status" value="1"/>
</dbReference>
<dbReference type="PANTHER" id="PTHR11802:SF280">
    <property type="entry name" value="SERINE CARBOXYPEPTIDASE-LIKE 35"/>
    <property type="match status" value="1"/>
</dbReference>
<accession>A0AAQ3L2G9</accession>
<comment type="similarity">
    <text evidence="1 2">Belongs to the peptidase S10 family.</text>
</comment>
<evidence type="ECO:0000313" key="4">
    <source>
        <dbReference type="Proteomes" id="UP001327560"/>
    </source>
</evidence>
<dbReference type="GO" id="GO:0004185">
    <property type="term" value="F:serine-type carboxypeptidase activity"/>
    <property type="evidence" value="ECO:0007669"/>
    <property type="project" value="UniProtKB-UniRule"/>
</dbReference>